<protein>
    <submittedName>
        <fullName evidence="2">General secretion pathway protein H</fullName>
    </submittedName>
</protein>
<evidence type="ECO:0000256" key="1">
    <source>
        <dbReference type="SAM" id="Phobius"/>
    </source>
</evidence>
<accession>A0A1R4H9H3</accession>
<dbReference type="OrthoDB" id="7864109at2"/>
<reference evidence="3" key="1">
    <citation type="submission" date="2017-02" db="EMBL/GenBank/DDBJ databases">
        <authorList>
            <person name="Daims H."/>
        </authorList>
    </citation>
    <scope>NUCLEOTIDE SEQUENCE [LARGE SCALE GENOMIC DNA]</scope>
</reference>
<dbReference type="RefSeq" id="WP_087147157.1">
    <property type="nucleotide sequence ID" value="NZ_FUKJ01000222.1"/>
</dbReference>
<name>A0A1R4H9H3_9GAMM</name>
<feature type="transmembrane region" description="Helical" evidence="1">
    <location>
        <begin position="12"/>
        <end position="32"/>
    </location>
</feature>
<proteinExistence type="predicted"/>
<dbReference type="Pfam" id="PF07963">
    <property type="entry name" value="N_methyl"/>
    <property type="match status" value="1"/>
</dbReference>
<dbReference type="InterPro" id="IPR012902">
    <property type="entry name" value="N_methyl_site"/>
</dbReference>
<keyword evidence="1" id="KW-1133">Transmembrane helix</keyword>
<keyword evidence="1" id="KW-0472">Membrane</keyword>
<dbReference type="Proteomes" id="UP000195442">
    <property type="component" value="Unassembled WGS sequence"/>
</dbReference>
<evidence type="ECO:0000313" key="3">
    <source>
        <dbReference type="Proteomes" id="UP000195442"/>
    </source>
</evidence>
<evidence type="ECO:0000313" key="2">
    <source>
        <dbReference type="EMBL" id="SJM92885.1"/>
    </source>
</evidence>
<dbReference type="AlphaFoldDB" id="A0A1R4H9H3"/>
<keyword evidence="1" id="KW-0812">Transmembrane</keyword>
<dbReference type="PROSITE" id="PS00409">
    <property type="entry name" value="PROKAR_NTER_METHYL"/>
    <property type="match status" value="1"/>
</dbReference>
<keyword evidence="3" id="KW-1185">Reference proteome</keyword>
<sequence>MSSHKHHGFSLLEILIAFTILAFSLTILLRIFSTGVNSALMSEEYTAAVQIAESLMAKTGAESRPKNGQNSGIENDKYRWEVSVRPFNFIAGKFQMKSTAELFKVDATVSWGDDDNDRQVRLSTLKLVNKEQ</sequence>
<dbReference type="NCBIfam" id="TIGR02532">
    <property type="entry name" value="IV_pilin_GFxxxE"/>
    <property type="match status" value="1"/>
</dbReference>
<organism evidence="2 3">
    <name type="scientific">Crenothrix polyspora</name>
    <dbReference type="NCBI Taxonomy" id="360316"/>
    <lineage>
        <taxon>Bacteria</taxon>
        <taxon>Pseudomonadati</taxon>
        <taxon>Pseudomonadota</taxon>
        <taxon>Gammaproteobacteria</taxon>
        <taxon>Methylococcales</taxon>
        <taxon>Crenotrichaceae</taxon>
        <taxon>Crenothrix</taxon>
    </lineage>
</organism>
<gene>
    <name evidence="2" type="ORF">CRENPOLYSF2_2990007</name>
</gene>
<dbReference type="EMBL" id="FUKJ01000222">
    <property type="protein sequence ID" value="SJM92885.1"/>
    <property type="molecule type" value="Genomic_DNA"/>
</dbReference>